<accession>C0QCT6</accession>
<evidence type="ECO:0000313" key="3">
    <source>
        <dbReference type="Proteomes" id="UP000000442"/>
    </source>
</evidence>
<proteinExistence type="predicted"/>
<dbReference type="KEGG" id="dat:HRM2_20640"/>
<evidence type="ECO:0000256" key="1">
    <source>
        <dbReference type="SAM" id="MobiDB-lite"/>
    </source>
</evidence>
<dbReference type="HOGENOM" id="CLU_2368229_0_0_7"/>
<reference evidence="2 3" key="1">
    <citation type="journal article" date="2009" name="Environ. Microbiol.">
        <title>Genome sequence of Desulfobacterium autotrophicum HRM2, a marine sulfate reducer oxidizing organic carbon completely to carbon dioxide.</title>
        <authorList>
            <person name="Strittmatter A.W."/>
            <person name="Liesegang H."/>
            <person name="Rabus R."/>
            <person name="Decker I."/>
            <person name="Amann J."/>
            <person name="Andres S."/>
            <person name="Henne A."/>
            <person name="Fricke W.F."/>
            <person name="Martinez-Arias R."/>
            <person name="Bartels D."/>
            <person name="Goesmann A."/>
            <person name="Krause L."/>
            <person name="Puehler A."/>
            <person name="Klenk H.P."/>
            <person name="Richter M."/>
            <person name="Schuler M."/>
            <person name="Gloeckner F.O."/>
            <person name="Meyerdierks A."/>
            <person name="Gottschalk G."/>
            <person name="Amann R."/>
        </authorList>
    </citation>
    <scope>NUCLEOTIDE SEQUENCE [LARGE SCALE GENOMIC DNA]</scope>
    <source>
        <strain evidence="3">ATCC 43914 / DSM 3382 / HRM2</strain>
    </source>
</reference>
<dbReference type="STRING" id="177437.HRM2_20640"/>
<name>C0QCT6_DESAH</name>
<organism evidence="2 3">
    <name type="scientific">Desulforapulum autotrophicum (strain ATCC 43914 / DSM 3382 / VKM B-1955 / HRM2)</name>
    <name type="common">Desulfobacterium autotrophicum</name>
    <dbReference type="NCBI Taxonomy" id="177437"/>
    <lineage>
        <taxon>Bacteria</taxon>
        <taxon>Pseudomonadati</taxon>
        <taxon>Thermodesulfobacteriota</taxon>
        <taxon>Desulfobacteria</taxon>
        <taxon>Desulfobacterales</taxon>
        <taxon>Desulfobacteraceae</taxon>
        <taxon>Desulforapulum</taxon>
    </lineage>
</organism>
<sequence>MKSAQGYVSSAEKQIAAPGSILSRVSFGLAWVCKTTNTAPESTIGFPLIGRAIFIFTISKRRFLCLPPSTRQRLSNVSSLQENHPRGQTKRNPAA</sequence>
<gene>
    <name evidence="2" type="ordered locus">HRM2_20640</name>
</gene>
<dbReference type="Proteomes" id="UP000000442">
    <property type="component" value="Chromosome"/>
</dbReference>
<feature type="region of interest" description="Disordered" evidence="1">
    <location>
        <begin position="72"/>
        <end position="95"/>
    </location>
</feature>
<evidence type="ECO:0000313" key="2">
    <source>
        <dbReference type="EMBL" id="ACN15163.1"/>
    </source>
</evidence>
<keyword evidence="3" id="KW-1185">Reference proteome</keyword>
<dbReference type="EMBL" id="CP001087">
    <property type="protein sequence ID" value="ACN15163.1"/>
    <property type="molecule type" value="Genomic_DNA"/>
</dbReference>
<protein>
    <submittedName>
        <fullName evidence="2">Uncharacterized protein</fullName>
    </submittedName>
</protein>
<feature type="compositionally biased region" description="Polar residues" evidence="1">
    <location>
        <begin position="72"/>
        <end position="82"/>
    </location>
</feature>
<dbReference type="AlphaFoldDB" id="C0QCT6"/>